<dbReference type="RefSeq" id="WP_369059153.1">
    <property type="nucleotide sequence ID" value="NZ_CP158375.1"/>
</dbReference>
<reference evidence="1" key="1">
    <citation type="submission" date="2024-06" db="EMBL/GenBank/DDBJ databases">
        <title>Caulobacter inopinatus, sp. nov.</title>
        <authorList>
            <person name="Donachie S.P."/>
        </authorList>
    </citation>
    <scope>NUCLEOTIDE SEQUENCE</scope>
    <source>
        <strain evidence="1">73W</strain>
    </source>
</reference>
<accession>A0AB39KRF7</accession>
<dbReference type="EMBL" id="CP158375">
    <property type="protein sequence ID" value="XDO96299.1"/>
    <property type="molecule type" value="Genomic_DNA"/>
</dbReference>
<proteinExistence type="predicted"/>
<organism evidence="1">
    <name type="scientific">Caulobacter sp. 73W</name>
    <dbReference type="NCBI Taxonomy" id="3161137"/>
    <lineage>
        <taxon>Bacteria</taxon>
        <taxon>Pseudomonadati</taxon>
        <taxon>Pseudomonadota</taxon>
        <taxon>Alphaproteobacteria</taxon>
        <taxon>Caulobacterales</taxon>
        <taxon>Caulobacteraceae</taxon>
        <taxon>Caulobacter</taxon>
    </lineage>
</organism>
<protein>
    <submittedName>
        <fullName evidence="1">Flagellar basal body protein</fullName>
    </submittedName>
</protein>
<keyword evidence="1" id="KW-0282">Flagellum</keyword>
<sequence>MTANPDVVVRAEALVNLTERLTELLAQQAMAFETRRPHDAADTIEELAKLANIYRHESARLKRDPSVLNGAPPPLRQRLLRATEAFDSVLARHGRALEAAKTVTEGLVQAIAAEVAAQRGAVGGYGSSGERNAPADAGVAIALNRRA</sequence>
<name>A0AB39KRF7_9CAUL</name>
<gene>
    <name evidence="1" type="ORF">ABOZ73_16190</name>
</gene>
<dbReference type="AlphaFoldDB" id="A0AB39KRF7"/>
<keyword evidence="1" id="KW-0966">Cell projection</keyword>
<evidence type="ECO:0000313" key="1">
    <source>
        <dbReference type="EMBL" id="XDO96299.1"/>
    </source>
</evidence>
<keyword evidence="1" id="KW-0969">Cilium</keyword>